<protein>
    <submittedName>
        <fullName evidence="1">Uncharacterized protein</fullName>
    </submittedName>
</protein>
<gene>
    <name evidence="1" type="ORF">BM536_038625</name>
</gene>
<dbReference type="OrthoDB" id="4205169at2"/>
<dbReference type="Proteomes" id="UP000184286">
    <property type="component" value="Unassembled WGS sequence"/>
</dbReference>
<dbReference type="RefSeq" id="WP_073499980.1">
    <property type="nucleotide sequence ID" value="NZ_MPOH02000065.1"/>
</dbReference>
<reference evidence="2" key="1">
    <citation type="submission" date="2016-11" db="EMBL/GenBank/DDBJ databases">
        <authorList>
            <person name="Schniete J.K."/>
            <person name="Salih T."/>
            <person name="Algora Gallardo L."/>
            <person name="Martinez Fernandez S."/>
            <person name="Herron P.R."/>
        </authorList>
    </citation>
    <scope>NUCLEOTIDE SEQUENCE [LARGE SCALE GENOMIC DNA]</scope>
    <source>
        <strain evidence="2">DSM 41896</strain>
    </source>
</reference>
<evidence type="ECO:0000313" key="2">
    <source>
        <dbReference type="Proteomes" id="UP000184286"/>
    </source>
</evidence>
<dbReference type="EMBL" id="MPOH02000065">
    <property type="protein sequence ID" value="OQD51704.1"/>
    <property type="molecule type" value="Genomic_DNA"/>
</dbReference>
<comment type="caution">
    <text evidence="1">The sequence shown here is derived from an EMBL/GenBank/DDBJ whole genome shotgun (WGS) entry which is preliminary data.</text>
</comment>
<accession>A0A1V6MGW3</accession>
<organism evidence="1 2">
    <name type="scientific">Streptomyces phaeoluteigriseus</name>
    <dbReference type="NCBI Taxonomy" id="114686"/>
    <lineage>
        <taxon>Bacteria</taxon>
        <taxon>Bacillati</taxon>
        <taxon>Actinomycetota</taxon>
        <taxon>Actinomycetes</taxon>
        <taxon>Kitasatosporales</taxon>
        <taxon>Streptomycetaceae</taxon>
        <taxon>Streptomyces</taxon>
        <taxon>Streptomyces aurantiacus group</taxon>
    </lineage>
</organism>
<name>A0A1V6MGW3_9ACTN</name>
<proteinExistence type="predicted"/>
<sequence>MAERPTTNWRRGIAKEAAELSAGTLDPDCACMVELFPGELLVEIDAVLDVFDAEVPTLAEGDDTQIFAAVERVVLALNAVNEAHDECAFETDEREQLCACIDEALSEQGVDVAALTARYGLGRHELTDRWRDW</sequence>
<reference evidence="1 2" key="2">
    <citation type="submission" date="2017-02" db="EMBL/GenBank/DDBJ databases">
        <title>Draft genome sequence of Streptomyces phaeoluteigriseus type strain DSM41896.</title>
        <authorList>
            <person name="Salih T.S."/>
            <person name="Algora Gallardo L."/>
            <person name="Melo Santos T."/>
            <person name="Filgueira Martinez S."/>
            <person name="Herron P.R."/>
        </authorList>
    </citation>
    <scope>NUCLEOTIDE SEQUENCE [LARGE SCALE GENOMIC DNA]</scope>
    <source>
        <strain evidence="1 2">DSM 41896</strain>
    </source>
</reference>
<dbReference type="AlphaFoldDB" id="A0A1V6MGW3"/>
<evidence type="ECO:0000313" key="1">
    <source>
        <dbReference type="EMBL" id="OQD51704.1"/>
    </source>
</evidence>